<reference evidence="1 3" key="1">
    <citation type="submission" date="2020-07" db="EMBL/GenBank/DDBJ databases">
        <title>Sequencing the genomes of 1000 actinobacteria strains.</title>
        <authorList>
            <person name="Klenk H.-P."/>
        </authorList>
    </citation>
    <scope>NUCLEOTIDE SEQUENCE [LARGE SCALE GENOMIC DNA]</scope>
    <source>
        <strain evidence="1 3">DSM 18448</strain>
    </source>
</reference>
<gene>
    <name evidence="1" type="ORF">F4554_005462</name>
    <name evidence="2" type="ORF">F4554_005519</name>
</gene>
<name>A0A852ZIP5_9ACTN</name>
<evidence type="ECO:0000313" key="1">
    <source>
        <dbReference type="EMBL" id="NYH92824.1"/>
    </source>
</evidence>
<accession>A0A852ZIP5</accession>
<evidence type="ECO:0000313" key="3">
    <source>
        <dbReference type="Proteomes" id="UP000579605"/>
    </source>
</evidence>
<proteinExistence type="predicted"/>
<comment type="caution">
    <text evidence="1">The sequence shown here is derived from an EMBL/GenBank/DDBJ whole genome shotgun (WGS) entry which is preliminary data.</text>
</comment>
<dbReference type="AlphaFoldDB" id="A0A852ZIP5"/>
<dbReference type="Proteomes" id="UP000579605">
    <property type="component" value="Unassembled WGS sequence"/>
</dbReference>
<dbReference type="EMBL" id="JACBZH010000001">
    <property type="protein sequence ID" value="NYH92881.1"/>
    <property type="molecule type" value="Genomic_DNA"/>
</dbReference>
<organism evidence="1 3">
    <name type="scientific">Actinopolymorpha rutila</name>
    <dbReference type="NCBI Taxonomy" id="446787"/>
    <lineage>
        <taxon>Bacteria</taxon>
        <taxon>Bacillati</taxon>
        <taxon>Actinomycetota</taxon>
        <taxon>Actinomycetes</taxon>
        <taxon>Propionibacteriales</taxon>
        <taxon>Actinopolymorphaceae</taxon>
        <taxon>Actinopolymorpha</taxon>
    </lineage>
</organism>
<protein>
    <submittedName>
        <fullName evidence="1">Uncharacterized protein</fullName>
    </submittedName>
</protein>
<keyword evidence="3" id="KW-1185">Reference proteome</keyword>
<evidence type="ECO:0000313" key="2">
    <source>
        <dbReference type="EMBL" id="NYH92881.1"/>
    </source>
</evidence>
<sequence length="156" mass="17205">MTAADSPPPWAGDAIGQRLRSFADHLERDLGPSVTMIRRWDGGELVTELIPTSHDAMPVVWTDFGSGLQLELGNGPGGSFGVFDRDDQGAEFVESTVRAIVDGHVTEVFGPDRSRVEVTYLDGSTFHHTGYDGFLAGIPRWGWRDRGRKVSYPPYR</sequence>
<dbReference type="EMBL" id="JACBZH010000001">
    <property type="protein sequence ID" value="NYH92824.1"/>
    <property type="molecule type" value="Genomic_DNA"/>
</dbReference>